<comment type="subcellular location">
    <subcellularLocation>
        <location evidence="6">Cytoplasm</location>
    </subcellularLocation>
</comment>
<dbReference type="SUPFAM" id="SSF46929">
    <property type="entry name" value="DNA helicase RuvA subunit, C-terminal domain"/>
    <property type="match status" value="1"/>
</dbReference>
<dbReference type="SUPFAM" id="SSF50249">
    <property type="entry name" value="Nucleic acid-binding proteins"/>
    <property type="match status" value="1"/>
</dbReference>
<keyword evidence="5 6" id="KW-0234">DNA repair</keyword>
<dbReference type="EMBL" id="LT906453">
    <property type="protein sequence ID" value="SNV22767.1"/>
    <property type="molecule type" value="Genomic_DNA"/>
</dbReference>
<dbReference type="InterPro" id="IPR000085">
    <property type="entry name" value="RuvA"/>
</dbReference>
<keyword evidence="2 6" id="KW-0227">DNA damage</keyword>
<dbReference type="GO" id="GO:0006281">
    <property type="term" value="P:DNA repair"/>
    <property type="evidence" value="ECO:0007669"/>
    <property type="project" value="UniProtKB-UniRule"/>
</dbReference>
<dbReference type="InterPro" id="IPR036267">
    <property type="entry name" value="RuvA_C_sf"/>
</dbReference>
<reference evidence="8 9" key="1">
    <citation type="submission" date="2017-06" db="EMBL/GenBank/DDBJ databases">
        <authorList>
            <consortium name="Pathogen Informatics"/>
        </authorList>
    </citation>
    <scope>NUCLEOTIDE SEQUENCE [LARGE SCALE GENOMIC DNA]</scope>
    <source>
        <strain evidence="8 9">NCTC13039</strain>
    </source>
</reference>
<evidence type="ECO:0000313" key="8">
    <source>
        <dbReference type="EMBL" id="SNV22767.1"/>
    </source>
</evidence>
<evidence type="ECO:0000259" key="7">
    <source>
        <dbReference type="SMART" id="SM00278"/>
    </source>
</evidence>
<evidence type="ECO:0000256" key="1">
    <source>
        <dbReference type="ARBA" id="ARBA00022490"/>
    </source>
</evidence>
<evidence type="ECO:0000256" key="2">
    <source>
        <dbReference type="ARBA" id="ARBA00022763"/>
    </source>
</evidence>
<gene>
    <name evidence="6 8" type="primary">ruvA</name>
    <name evidence="8" type="ORF">SAMEA4475696_01646</name>
</gene>
<dbReference type="CDD" id="cd14332">
    <property type="entry name" value="UBA_RuvA_C"/>
    <property type="match status" value="1"/>
</dbReference>
<proteinExistence type="inferred from homology"/>
<organism evidence="8 9">
    <name type="scientific">Dermatophilus congolensis</name>
    <dbReference type="NCBI Taxonomy" id="1863"/>
    <lineage>
        <taxon>Bacteria</taxon>
        <taxon>Bacillati</taxon>
        <taxon>Actinomycetota</taxon>
        <taxon>Actinomycetes</taxon>
        <taxon>Micrococcales</taxon>
        <taxon>Dermatophilaceae</taxon>
        <taxon>Dermatophilus</taxon>
    </lineage>
</organism>
<dbReference type="GO" id="GO:0048476">
    <property type="term" value="C:Holliday junction resolvase complex"/>
    <property type="evidence" value="ECO:0007669"/>
    <property type="project" value="UniProtKB-UniRule"/>
</dbReference>
<evidence type="ECO:0000256" key="4">
    <source>
        <dbReference type="ARBA" id="ARBA00023172"/>
    </source>
</evidence>
<dbReference type="Gene3D" id="1.10.8.10">
    <property type="entry name" value="DNA helicase RuvA subunit, C-terminal domain"/>
    <property type="match status" value="1"/>
</dbReference>
<keyword evidence="4 6" id="KW-0233">DNA recombination</keyword>
<dbReference type="SUPFAM" id="SSF47781">
    <property type="entry name" value="RuvA domain 2-like"/>
    <property type="match status" value="1"/>
</dbReference>
<dbReference type="InterPro" id="IPR011114">
    <property type="entry name" value="RuvA_C"/>
</dbReference>
<accession>A0A239VKN9</accession>
<dbReference type="STRING" id="1121387.GCA_000429885_00015"/>
<feature type="domain" description="Helix-hairpin-helix DNA-binding motif class 1" evidence="7">
    <location>
        <begin position="107"/>
        <end position="126"/>
    </location>
</feature>
<comment type="caution">
    <text evidence="6">Lacks conserved residue(s) required for the propagation of feature annotation.</text>
</comment>
<dbReference type="SMART" id="SM00278">
    <property type="entry name" value="HhH1"/>
    <property type="match status" value="2"/>
</dbReference>
<dbReference type="NCBIfam" id="TIGR00084">
    <property type="entry name" value="ruvA"/>
    <property type="match status" value="1"/>
</dbReference>
<feature type="domain" description="Helix-hairpin-helix DNA-binding motif class 1" evidence="7">
    <location>
        <begin position="72"/>
        <end position="91"/>
    </location>
</feature>
<dbReference type="KEGG" id="dco:SAMEA4475696_1646"/>
<comment type="subunit">
    <text evidence="6">Homotetramer. Forms an RuvA(8)-RuvB(12)-Holliday junction (HJ) complex. HJ DNA is sandwiched between 2 RuvA tetramers; dsDNA enters through RuvA and exits via RuvB. An RuvB hexamer assembles on each DNA strand where it exits the tetramer. Each RuvB hexamer is contacted by two RuvA subunits (via domain III) on 2 adjacent RuvB subunits; this complex drives branch migration. In the full resolvosome a probable DNA-RuvA(4)-RuvB(12)-RuvC(2) complex forms which resolves the HJ.</text>
</comment>
<evidence type="ECO:0000256" key="3">
    <source>
        <dbReference type="ARBA" id="ARBA00023125"/>
    </source>
</evidence>
<comment type="similarity">
    <text evidence="6">Belongs to the RuvA family.</text>
</comment>
<dbReference type="Gene3D" id="2.40.50.140">
    <property type="entry name" value="Nucleic acid-binding proteins"/>
    <property type="match status" value="1"/>
</dbReference>
<name>A0A239VKN9_9MICO</name>
<dbReference type="HAMAP" id="MF_00031">
    <property type="entry name" value="DNA_HJ_migration_RuvA"/>
    <property type="match status" value="1"/>
</dbReference>
<dbReference type="AlphaFoldDB" id="A0A239VKN9"/>
<dbReference type="GO" id="GO:0005524">
    <property type="term" value="F:ATP binding"/>
    <property type="evidence" value="ECO:0007669"/>
    <property type="project" value="InterPro"/>
</dbReference>
<comment type="function">
    <text evidence="6">The RuvA-RuvB-RuvC complex processes Holliday junction (HJ) DNA during genetic recombination and DNA repair, while the RuvA-RuvB complex plays an important role in the rescue of blocked DNA replication forks via replication fork reversal (RFR). RuvA specifically binds to HJ cruciform DNA, conferring on it an open structure. The RuvB hexamer acts as an ATP-dependent pump, pulling dsDNA into and through the RuvAB complex. HJ branch migration allows RuvC to scan DNA until it finds its consensus sequence, where it cleaves and resolves the cruciform DNA.</text>
</comment>
<dbReference type="Proteomes" id="UP000242637">
    <property type="component" value="Chromosome 1"/>
</dbReference>
<keyword evidence="3 6" id="KW-0238">DNA-binding</keyword>
<dbReference type="InterPro" id="IPR010994">
    <property type="entry name" value="RuvA_2-like"/>
</dbReference>
<sequence>MIASISGTVISAGLDQAVIVVGGVGLQVRLTPATAASLRVGEQAELATTLVVREDAWTLYGFADAQEKEIFEVAQSVSGVGPRMALAMLAVFTPARLATAISAGEVAALVKVPGIGKKSAERIILELREKMTALGLDENAHHEEPAASSSDEPAWNGSVSEALISLGWSAKQAEAALGRVAKTVDADAPVGVALKAALQELSR</sequence>
<dbReference type="InterPro" id="IPR003583">
    <property type="entry name" value="Hlx-hairpin-Hlx_DNA-bd_motif"/>
</dbReference>
<dbReference type="GO" id="GO:0000400">
    <property type="term" value="F:four-way junction DNA binding"/>
    <property type="evidence" value="ECO:0007669"/>
    <property type="project" value="UniProtKB-UniRule"/>
</dbReference>
<evidence type="ECO:0000313" key="9">
    <source>
        <dbReference type="Proteomes" id="UP000242637"/>
    </source>
</evidence>
<comment type="domain">
    <text evidence="6">Has three domains with a flexible linker between the domains II and III and assumes an 'L' shape. Domain III is highly mobile and contacts RuvB.</text>
</comment>
<dbReference type="GO" id="GO:0006310">
    <property type="term" value="P:DNA recombination"/>
    <property type="evidence" value="ECO:0007669"/>
    <property type="project" value="UniProtKB-UniRule"/>
</dbReference>
<keyword evidence="8" id="KW-0378">Hydrolase</keyword>
<keyword evidence="8" id="KW-0067">ATP-binding</keyword>
<dbReference type="InterPro" id="IPR013849">
    <property type="entry name" value="DNA_helicase_Holl-junc_RuvA_I"/>
</dbReference>
<feature type="region of interest" description="Domain III" evidence="6">
    <location>
        <begin position="148"/>
        <end position="203"/>
    </location>
</feature>
<dbReference type="OrthoDB" id="5293449at2"/>
<dbReference type="GeneID" id="63459848"/>
<evidence type="ECO:0000256" key="6">
    <source>
        <dbReference type="HAMAP-Rule" id="MF_00031"/>
    </source>
</evidence>
<keyword evidence="8" id="KW-0547">Nucleotide-binding</keyword>
<evidence type="ECO:0000256" key="5">
    <source>
        <dbReference type="ARBA" id="ARBA00023204"/>
    </source>
</evidence>
<keyword evidence="9" id="KW-1185">Reference proteome</keyword>
<protein>
    <recommendedName>
        <fullName evidence="6">Holliday junction branch migration complex subunit RuvA</fullName>
    </recommendedName>
</protein>
<dbReference type="Gene3D" id="1.10.150.20">
    <property type="entry name" value="5' to 3' exonuclease, C-terminal subdomain"/>
    <property type="match status" value="1"/>
</dbReference>
<keyword evidence="1 6" id="KW-0963">Cytoplasm</keyword>
<dbReference type="RefSeq" id="WP_028326218.1">
    <property type="nucleotide sequence ID" value="NZ_JAAFNI010000001.1"/>
</dbReference>
<dbReference type="GO" id="GO:0009379">
    <property type="term" value="C:Holliday junction helicase complex"/>
    <property type="evidence" value="ECO:0007669"/>
    <property type="project" value="InterPro"/>
</dbReference>
<dbReference type="GO" id="GO:0009378">
    <property type="term" value="F:four-way junction helicase activity"/>
    <property type="evidence" value="ECO:0007669"/>
    <property type="project" value="InterPro"/>
</dbReference>
<dbReference type="GO" id="GO:0016787">
    <property type="term" value="F:hydrolase activity"/>
    <property type="evidence" value="ECO:0007669"/>
    <property type="project" value="UniProtKB-KW"/>
</dbReference>
<dbReference type="InterPro" id="IPR012340">
    <property type="entry name" value="NA-bd_OB-fold"/>
</dbReference>
<dbReference type="Pfam" id="PF14520">
    <property type="entry name" value="HHH_5"/>
    <property type="match status" value="1"/>
</dbReference>
<dbReference type="Pfam" id="PF01330">
    <property type="entry name" value="RuvA_N"/>
    <property type="match status" value="1"/>
</dbReference>
<dbReference type="Pfam" id="PF07499">
    <property type="entry name" value="RuvA_C"/>
    <property type="match status" value="1"/>
</dbReference>
<dbReference type="GO" id="GO:0005737">
    <property type="term" value="C:cytoplasm"/>
    <property type="evidence" value="ECO:0007669"/>
    <property type="project" value="UniProtKB-SubCell"/>
</dbReference>
<keyword evidence="8" id="KW-0347">Helicase</keyword>